<feature type="compositionally biased region" description="Low complexity" evidence="3">
    <location>
        <begin position="76"/>
        <end position="93"/>
    </location>
</feature>
<dbReference type="HAMAP" id="MF_00376">
    <property type="entry name" value="Dephospho_CoA_kinase"/>
    <property type="match status" value="1"/>
</dbReference>
<feature type="compositionally biased region" description="Basic and acidic residues" evidence="3">
    <location>
        <begin position="513"/>
        <end position="523"/>
    </location>
</feature>
<dbReference type="GO" id="GO:0015937">
    <property type="term" value="P:coenzyme A biosynthetic process"/>
    <property type="evidence" value="ECO:0007669"/>
    <property type="project" value="InterPro"/>
</dbReference>
<dbReference type="GO" id="GO:0004140">
    <property type="term" value="F:dephospho-CoA kinase activity"/>
    <property type="evidence" value="ECO:0007669"/>
    <property type="project" value="InterPro"/>
</dbReference>
<sequence>MASAGASAFKSPKIPRRPKTPETRQVHFGSQTKPDTSASASTSASAAFNEGITGYTTANSPSGGFSAGINGVTAPSTARATTTTAATRATTSAPEEKGSNQPTNFPALGLGPNAQPQWHISADPTQSLAQQVPTGFVSPTPQQHQFLFPQFHPAPFINAGQNQLTPSPITYIGIGPQSPAVNTANMGDYQNTAPPVHGMNFQPPVPDTTFGPMQHVYVPRFDNGLAGVPVGGYAGVQQPAVGGMAPQPTVQGSYVVQQQPYYYQQPNMGQQPVLVASHQPQQFMPQVQQVAGVPSVGVAGGAAVPGTVPVFAGNVPGGQHVPDVTGVGRTAGEEQLRQIQFAHANKMYEPQDFKPADDDPSRFYYVREVDGNWTQRNRFTIDHMGDSRCDTAIGSAPDREFELTCHHVFHISPFKIIRAYCLTLLGLYPAKSTNRPAQPLRYTIMLLIGLTGSIATGKTTVSSMLSSQPYNLPIIDADILARKVVEPGTRGYEAILKHFGPTTPELLVQPSEKMPEDGPDGKGRPLNRPALGRRVFGDSEERKKDRAVLNRIVHPAVRWEMFKSVVGCYFRGHWAVVLDIPLLFESGLDRFCGVTAVVAVHDPAVQMQRLRARDPHLSAEDAENRVRSQTDVREKARRCEERGEGKGIVLWNDGSREELKEQLDKAIKDLRKASPDWWSWLLLGCPPLAVAVATWRFWQNLIINERWEEMKLNAKL</sequence>
<dbReference type="PaxDb" id="5507-FOXG_17768P0"/>
<dbReference type="InterPro" id="IPR001977">
    <property type="entry name" value="Depp_CoAkinase"/>
</dbReference>
<dbReference type="EMBL" id="AFQF01003431">
    <property type="protein sequence ID" value="EGU75716.1"/>
    <property type="molecule type" value="Genomic_DNA"/>
</dbReference>
<keyword evidence="1" id="KW-0547">Nucleotide-binding</keyword>
<evidence type="ECO:0000256" key="1">
    <source>
        <dbReference type="ARBA" id="ARBA00022741"/>
    </source>
</evidence>
<feature type="region of interest" description="Disordered" evidence="3">
    <location>
        <begin position="507"/>
        <end position="539"/>
    </location>
</feature>
<dbReference type="SUPFAM" id="SSF52540">
    <property type="entry name" value="P-loop containing nucleoside triphosphate hydrolases"/>
    <property type="match status" value="1"/>
</dbReference>
<evidence type="ECO:0000256" key="2">
    <source>
        <dbReference type="ARBA" id="ARBA00022840"/>
    </source>
</evidence>
<evidence type="ECO:0008006" key="5">
    <source>
        <dbReference type="Google" id="ProtNLM"/>
    </source>
</evidence>
<dbReference type="Gene3D" id="3.40.50.300">
    <property type="entry name" value="P-loop containing nucleotide triphosphate hydrolases"/>
    <property type="match status" value="1"/>
</dbReference>
<dbReference type="NCBIfam" id="TIGR00152">
    <property type="entry name" value="dephospho-CoA kinase"/>
    <property type="match status" value="1"/>
</dbReference>
<name>F9G503_FUSOF</name>
<accession>F9G503</accession>
<gene>
    <name evidence="4" type="ORF">FOXB_13735</name>
</gene>
<dbReference type="InterPro" id="IPR027417">
    <property type="entry name" value="P-loop_NTPase"/>
</dbReference>
<dbReference type="STRING" id="660025.F9G503"/>
<dbReference type="PROSITE" id="PS51219">
    <property type="entry name" value="DPCK"/>
    <property type="match status" value="1"/>
</dbReference>
<evidence type="ECO:0000313" key="4">
    <source>
        <dbReference type="EMBL" id="EGU75716.1"/>
    </source>
</evidence>
<dbReference type="FunFam" id="3.40.50.300:FF:001227">
    <property type="entry name" value="Dephospho-CoA kinase CAB5"/>
    <property type="match status" value="1"/>
</dbReference>
<proteinExistence type="inferred from homology"/>
<keyword evidence="2" id="KW-0067">ATP-binding</keyword>
<dbReference type="OrthoDB" id="247245at2759"/>
<protein>
    <recommendedName>
        <fullName evidence="5">Dephospho-CoA kinase</fullName>
    </recommendedName>
</protein>
<feature type="region of interest" description="Disordered" evidence="3">
    <location>
        <begin position="1"/>
        <end position="45"/>
    </location>
</feature>
<reference evidence="4" key="1">
    <citation type="journal article" date="2012" name="Mol. Plant Microbe Interact.">
        <title>A highly conserved effector in Fusarium oxysporum is required for full virulence on Arabidopsis.</title>
        <authorList>
            <person name="Thatcher L.F."/>
            <person name="Gardiner D.M."/>
            <person name="Kazan K."/>
            <person name="Manners J."/>
        </authorList>
    </citation>
    <scope>NUCLEOTIDE SEQUENCE [LARGE SCALE GENOMIC DNA]</scope>
    <source>
        <strain evidence="4">Fo5176</strain>
    </source>
</reference>
<dbReference type="PANTHER" id="PTHR10695:SF46">
    <property type="entry name" value="BIFUNCTIONAL COENZYME A SYNTHASE-RELATED"/>
    <property type="match status" value="1"/>
</dbReference>
<dbReference type="PANTHER" id="PTHR10695">
    <property type="entry name" value="DEPHOSPHO-COA KINASE-RELATED"/>
    <property type="match status" value="1"/>
</dbReference>
<feature type="compositionally biased region" description="Low complexity" evidence="3">
    <location>
        <begin position="36"/>
        <end position="45"/>
    </location>
</feature>
<organism evidence="4">
    <name type="scientific">Fusarium oxysporum (strain Fo5176)</name>
    <name type="common">Fusarium vascular wilt</name>
    <dbReference type="NCBI Taxonomy" id="660025"/>
    <lineage>
        <taxon>Eukaryota</taxon>
        <taxon>Fungi</taxon>
        <taxon>Dikarya</taxon>
        <taxon>Ascomycota</taxon>
        <taxon>Pezizomycotina</taxon>
        <taxon>Sordariomycetes</taxon>
        <taxon>Hypocreomycetidae</taxon>
        <taxon>Hypocreales</taxon>
        <taxon>Nectriaceae</taxon>
        <taxon>Fusarium</taxon>
        <taxon>Fusarium oxysporum species complex</taxon>
    </lineage>
</organism>
<dbReference type="CDD" id="cd02022">
    <property type="entry name" value="DPCK"/>
    <property type="match status" value="1"/>
</dbReference>
<comment type="caution">
    <text evidence="4">The sequence shown here is derived from an EMBL/GenBank/DDBJ whole genome shotgun (WGS) entry which is preliminary data.</text>
</comment>
<evidence type="ECO:0000256" key="3">
    <source>
        <dbReference type="SAM" id="MobiDB-lite"/>
    </source>
</evidence>
<feature type="region of interest" description="Disordered" evidence="3">
    <location>
        <begin position="76"/>
        <end position="110"/>
    </location>
</feature>
<dbReference type="Pfam" id="PF01121">
    <property type="entry name" value="CoaE"/>
    <property type="match status" value="1"/>
</dbReference>
<dbReference type="GO" id="GO:0005524">
    <property type="term" value="F:ATP binding"/>
    <property type="evidence" value="ECO:0007669"/>
    <property type="project" value="UniProtKB-KW"/>
</dbReference>
<dbReference type="AlphaFoldDB" id="F9G503"/>